<keyword evidence="8" id="KW-0963">Cytoplasm</keyword>
<dbReference type="Pfam" id="PF00672">
    <property type="entry name" value="HAMP"/>
    <property type="match status" value="1"/>
</dbReference>
<dbReference type="SMART" id="SM00387">
    <property type="entry name" value="HATPase_c"/>
    <property type="match status" value="1"/>
</dbReference>
<name>A0A2K2H7I8_9BACT</name>
<dbReference type="Pfam" id="PF02518">
    <property type="entry name" value="HATPase_c"/>
    <property type="match status" value="1"/>
</dbReference>
<dbReference type="Pfam" id="PF07730">
    <property type="entry name" value="HisKA_3"/>
    <property type="match status" value="1"/>
</dbReference>
<keyword evidence="11" id="KW-0418">Kinase</keyword>
<keyword evidence="17" id="KW-0812">Transmembrane</keyword>
<reference evidence="19 20" key="1">
    <citation type="journal article" date="2018" name="Genome Announc.">
        <title>Genome Sequence of Geothermobacter sp. HR-1 Iron Reducer from the Loihi Seamount.</title>
        <authorList>
            <person name="Smith H."/>
            <person name="Abuyen K."/>
            <person name="Tremblay J."/>
            <person name="Savalia P."/>
            <person name="Perez-Rodriguez I."/>
            <person name="Emerson D."/>
            <person name="Tully B."/>
            <person name="Amend J."/>
        </authorList>
    </citation>
    <scope>NUCLEOTIDE SEQUENCE [LARGE SCALE GENOMIC DNA]</scope>
    <source>
        <strain evidence="19 20">HR-1</strain>
    </source>
</reference>
<keyword evidence="13" id="KW-0902">Two-component regulatory system</keyword>
<evidence type="ECO:0000256" key="13">
    <source>
        <dbReference type="ARBA" id="ARBA00023012"/>
    </source>
</evidence>
<dbReference type="InterPro" id="IPR011712">
    <property type="entry name" value="Sig_transdc_His_kin_sub3_dim/P"/>
</dbReference>
<dbReference type="Gene3D" id="6.10.340.10">
    <property type="match status" value="1"/>
</dbReference>
<sequence>MRLALKHQIILAPAIVLLLMSLLLAFLQYTYWDLSVKRQAQRKVGTLFIAMAEADLASQRMEALVARLGRTPMVDVGRLEEMEELHAHLAGAAQRILSIVTLSDETEKTWRQAVSDLDPEQGFDSERFKAALNSLRPELEKLSGLIRSERERLREVHTQDIDALVERTTFVSIVVLGVAILLGIFLSLTLARRILRRIQALSDSAGKVARGQLTPPKEPELVRDELDDLALSINRMAEQLIRVVGTEKLLEGAEEERRRIAMDLHDQTLADLSSVLRGLQEMEKNPDPEQAGRLEKELQKTMSNLREVMNNLHPQSLEILGLGPTLESHIEQLQSKGGTLKYHCYLQPELHNLKMPRLVSLTLYRVAVEALHNVVKHAQASRCEFCMERQGRKLVLVVEDNGIGLPDQVSSGGRGLNNIRERARTIGARVEWKKSRFSTGTRFELTLPVRPAGQQGSQNEHADSHR</sequence>
<evidence type="ECO:0000259" key="18">
    <source>
        <dbReference type="PROSITE" id="PS50885"/>
    </source>
</evidence>
<proteinExistence type="predicted"/>
<evidence type="ECO:0000256" key="5">
    <source>
        <dbReference type="ARBA" id="ARBA00012438"/>
    </source>
</evidence>
<dbReference type="Proteomes" id="UP000236340">
    <property type="component" value="Unassembled WGS sequence"/>
</dbReference>
<comment type="catalytic activity">
    <reaction evidence="1">
        <text>ATP + protein L-histidine = ADP + protein N-phospho-L-histidine.</text>
        <dbReference type="EC" id="2.7.13.3"/>
    </reaction>
</comment>
<evidence type="ECO:0000256" key="10">
    <source>
        <dbReference type="ARBA" id="ARBA00022679"/>
    </source>
</evidence>
<organism evidence="19 20">
    <name type="scientific">Geothermobacter hydrogeniphilus</name>
    <dbReference type="NCBI Taxonomy" id="1969733"/>
    <lineage>
        <taxon>Bacteria</taxon>
        <taxon>Pseudomonadati</taxon>
        <taxon>Thermodesulfobacteriota</taxon>
        <taxon>Desulfuromonadia</taxon>
        <taxon>Desulfuromonadales</taxon>
        <taxon>Geothermobacteraceae</taxon>
        <taxon>Geothermobacter</taxon>
    </lineage>
</organism>
<dbReference type="RefSeq" id="WP_103116264.1">
    <property type="nucleotide sequence ID" value="NZ_PPFX01000036.1"/>
</dbReference>
<evidence type="ECO:0000256" key="11">
    <source>
        <dbReference type="ARBA" id="ARBA00022777"/>
    </source>
</evidence>
<dbReference type="EC" id="2.7.13.3" evidence="5"/>
<dbReference type="SMART" id="SM00304">
    <property type="entry name" value="HAMP"/>
    <property type="match status" value="1"/>
</dbReference>
<dbReference type="PANTHER" id="PTHR24421">
    <property type="entry name" value="NITRATE/NITRITE SENSOR PROTEIN NARX-RELATED"/>
    <property type="match status" value="1"/>
</dbReference>
<keyword evidence="10" id="KW-0808">Transferase</keyword>
<comment type="caution">
    <text evidence="19">The sequence shown here is derived from an EMBL/GenBank/DDBJ whole genome shotgun (WGS) entry which is preliminary data.</text>
</comment>
<dbReference type="GO" id="GO:0005737">
    <property type="term" value="C:cytoplasm"/>
    <property type="evidence" value="ECO:0007669"/>
    <property type="project" value="UniProtKB-SubCell"/>
</dbReference>
<dbReference type="AlphaFoldDB" id="A0A2K2H7I8"/>
<evidence type="ECO:0000256" key="4">
    <source>
        <dbReference type="ARBA" id="ARBA00004496"/>
    </source>
</evidence>
<dbReference type="OrthoDB" id="5421862at2"/>
<dbReference type="InterPro" id="IPR036890">
    <property type="entry name" value="HATPase_C_sf"/>
</dbReference>
<keyword evidence="17" id="KW-0472">Membrane</keyword>
<comment type="function">
    <text evidence="15">Member of the two-component regulatory system NreB/NreC involved in the control of dissimilatory nitrate/nitrite reduction in response to oxygen. NreB functions as a direct oxygen sensor histidine kinase which is autophosphorylated, in the absence of oxygen, probably at the conserved histidine residue, and transfers its phosphate group probably to a conserved aspartate residue of NreC. NreB/NreC activates the expression of the nitrate (narGHJI) and nitrite (nir) reductase operons, as well as the putative nitrate transporter gene narT.</text>
</comment>
<dbReference type="InterPro" id="IPR003594">
    <property type="entry name" value="HATPase_dom"/>
</dbReference>
<comment type="subcellular location">
    <subcellularLocation>
        <location evidence="4">Cytoplasm</location>
    </subcellularLocation>
    <subcellularLocation>
        <location evidence="3">Membrane</location>
    </subcellularLocation>
</comment>
<evidence type="ECO:0000256" key="17">
    <source>
        <dbReference type="SAM" id="Phobius"/>
    </source>
</evidence>
<dbReference type="GO" id="GO:0000155">
    <property type="term" value="F:phosphorelay sensor kinase activity"/>
    <property type="evidence" value="ECO:0007669"/>
    <property type="project" value="InterPro"/>
</dbReference>
<comment type="cofactor">
    <cofactor evidence="2">
        <name>[4Fe-4S] cluster</name>
        <dbReference type="ChEBI" id="CHEBI:49883"/>
    </cofactor>
</comment>
<dbReference type="GO" id="GO:0046983">
    <property type="term" value="F:protein dimerization activity"/>
    <property type="evidence" value="ECO:0007669"/>
    <property type="project" value="InterPro"/>
</dbReference>
<feature type="domain" description="HAMP" evidence="18">
    <location>
        <begin position="192"/>
        <end position="245"/>
    </location>
</feature>
<evidence type="ECO:0000256" key="9">
    <source>
        <dbReference type="ARBA" id="ARBA00022553"/>
    </source>
</evidence>
<gene>
    <name evidence="19" type="ORF">C2E25_13525</name>
</gene>
<feature type="transmembrane region" description="Helical" evidence="17">
    <location>
        <begin position="9"/>
        <end position="32"/>
    </location>
</feature>
<evidence type="ECO:0000256" key="12">
    <source>
        <dbReference type="ARBA" id="ARBA00023004"/>
    </source>
</evidence>
<dbReference type="InterPro" id="IPR003660">
    <property type="entry name" value="HAMP_dom"/>
</dbReference>
<dbReference type="CDD" id="cd06225">
    <property type="entry name" value="HAMP"/>
    <property type="match status" value="1"/>
</dbReference>
<evidence type="ECO:0000256" key="2">
    <source>
        <dbReference type="ARBA" id="ARBA00001966"/>
    </source>
</evidence>
<evidence type="ECO:0000256" key="14">
    <source>
        <dbReference type="ARBA" id="ARBA00023014"/>
    </source>
</evidence>
<keyword evidence="17" id="KW-1133">Transmembrane helix</keyword>
<dbReference type="SUPFAM" id="SSF55874">
    <property type="entry name" value="ATPase domain of HSP90 chaperone/DNA topoisomerase II/histidine kinase"/>
    <property type="match status" value="1"/>
</dbReference>
<evidence type="ECO:0000313" key="20">
    <source>
        <dbReference type="Proteomes" id="UP000236340"/>
    </source>
</evidence>
<dbReference type="InterPro" id="IPR050482">
    <property type="entry name" value="Sensor_HK_TwoCompSys"/>
</dbReference>
<dbReference type="GO" id="GO:0016020">
    <property type="term" value="C:membrane"/>
    <property type="evidence" value="ECO:0007669"/>
    <property type="project" value="UniProtKB-SubCell"/>
</dbReference>
<evidence type="ECO:0000256" key="16">
    <source>
        <dbReference type="ARBA" id="ARBA00030800"/>
    </source>
</evidence>
<keyword evidence="14" id="KW-0411">Iron-sulfur</keyword>
<keyword evidence="7" id="KW-0479">Metal-binding</keyword>
<dbReference type="PROSITE" id="PS50885">
    <property type="entry name" value="HAMP"/>
    <property type="match status" value="1"/>
</dbReference>
<dbReference type="EMBL" id="PPFX01000036">
    <property type="protein sequence ID" value="PNU19227.1"/>
    <property type="molecule type" value="Genomic_DNA"/>
</dbReference>
<dbReference type="InterPro" id="IPR004358">
    <property type="entry name" value="Sig_transdc_His_kin-like_C"/>
</dbReference>
<accession>A0A2K2H7I8</accession>
<keyword evidence="12" id="KW-0408">Iron</keyword>
<evidence type="ECO:0000256" key="6">
    <source>
        <dbReference type="ARBA" id="ARBA00017322"/>
    </source>
</evidence>
<dbReference type="PRINTS" id="PR00344">
    <property type="entry name" value="BCTRLSENSOR"/>
</dbReference>
<keyword evidence="7" id="KW-0004">4Fe-4S</keyword>
<evidence type="ECO:0000256" key="15">
    <source>
        <dbReference type="ARBA" id="ARBA00024827"/>
    </source>
</evidence>
<protein>
    <recommendedName>
        <fullName evidence="6">Oxygen sensor histidine kinase NreB</fullName>
        <ecNumber evidence="5">2.7.13.3</ecNumber>
    </recommendedName>
    <alternativeName>
        <fullName evidence="16">Nitrogen regulation protein B</fullName>
    </alternativeName>
</protein>
<dbReference type="Gene3D" id="3.30.565.10">
    <property type="entry name" value="Histidine kinase-like ATPase, C-terminal domain"/>
    <property type="match status" value="1"/>
</dbReference>
<dbReference type="CDD" id="cd16917">
    <property type="entry name" value="HATPase_UhpB-NarQ-NarX-like"/>
    <property type="match status" value="1"/>
</dbReference>
<evidence type="ECO:0000256" key="8">
    <source>
        <dbReference type="ARBA" id="ARBA00022490"/>
    </source>
</evidence>
<evidence type="ECO:0000313" key="19">
    <source>
        <dbReference type="EMBL" id="PNU19227.1"/>
    </source>
</evidence>
<dbReference type="GO" id="GO:0051539">
    <property type="term" value="F:4 iron, 4 sulfur cluster binding"/>
    <property type="evidence" value="ECO:0007669"/>
    <property type="project" value="UniProtKB-KW"/>
</dbReference>
<evidence type="ECO:0000256" key="7">
    <source>
        <dbReference type="ARBA" id="ARBA00022485"/>
    </source>
</evidence>
<feature type="transmembrane region" description="Helical" evidence="17">
    <location>
        <begin position="170"/>
        <end position="191"/>
    </location>
</feature>
<dbReference type="SUPFAM" id="SSF158472">
    <property type="entry name" value="HAMP domain-like"/>
    <property type="match status" value="1"/>
</dbReference>
<keyword evidence="9" id="KW-0597">Phosphoprotein</keyword>
<evidence type="ECO:0000256" key="1">
    <source>
        <dbReference type="ARBA" id="ARBA00000085"/>
    </source>
</evidence>
<evidence type="ECO:0000256" key="3">
    <source>
        <dbReference type="ARBA" id="ARBA00004370"/>
    </source>
</evidence>